<dbReference type="Gene3D" id="1.10.1220.10">
    <property type="entry name" value="Met repressor-like"/>
    <property type="match status" value="1"/>
</dbReference>
<dbReference type="EMBL" id="DSMG01000059">
    <property type="protein sequence ID" value="HDX30915.1"/>
    <property type="molecule type" value="Genomic_DNA"/>
</dbReference>
<name>A0A7C1FRR9_9CHLR</name>
<comment type="caution">
    <text evidence="2">The sequence shown here is derived from an EMBL/GenBank/DDBJ whole genome shotgun (WGS) entry which is preliminary data.</text>
</comment>
<dbReference type="Pfam" id="PF01402">
    <property type="entry name" value="RHH_1"/>
    <property type="match status" value="1"/>
</dbReference>
<dbReference type="AlphaFoldDB" id="A0A7C1FRR9"/>
<accession>A0A7C1FRR9</accession>
<dbReference type="GO" id="GO:0006355">
    <property type="term" value="P:regulation of DNA-templated transcription"/>
    <property type="evidence" value="ECO:0007669"/>
    <property type="project" value="InterPro"/>
</dbReference>
<dbReference type="OMA" id="VADWEIM"/>
<evidence type="ECO:0000313" key="2">
    <source>
        <dbReference type="EMBL" id="HDX30915.1"/>
    </source>
</evidence>
<organism evidence="2">
    <name type="scientific">Caldilinea aerophila</name>
    <dbReference type="NCBI Taxonomy" id="133453"/>
    <lineage>
        <taxon>Bacteria</taxon>
        <taxon>Bacillati</taxon>
        <taxon>Chloroflexota</taxon>
        <taxon>Caldilineae</taxon>
        <taxon>Caldilineales</taxon>
        <taxon>Caldilineaceae</taxon>
        <taxon>Caldilinea</taxon>
    </lineage>
</organism>
<reference evidence="2" key="1">
    <citation type="journal article" date="2020" name="mSystems">
        <title>Genome- and Community-Level Interaction Insights into Carbon Utilization and Element Cycling Functions of Hydrothermarchaeota in Hydrothermal Sediment.</title>
        <authorList>
            <person name="Zhou Z."/>
            <person name="Liu Y."/>
            <person name="Xu W."/>
            <person name="Pan J."/>
            <person name="Luo Z.H."/>
            <person name="Li M."/>
        </authorList>
    </citation>
    <scope>NUCLEOTIDE SEQUENCE [LARGE SCALE GENOMIC DNA]</scope>
    <source>
        <strain evidence="2">SpSt-289</strain>
    </source>
</reference>
<feature type="domain" description="Ribbon-helix-helix protein CopG" evidence="1">
    <location>
        <begin position="6"/>
        <end position="46"/>
    </location>
</feature>
<dbReference type="InterPro" id="IPR002145">
    <property type="entry name" value="CopG"/>
</dbReference>
<protein>
    <submittedName>
        <fullName evidence="2">Ribbon-helix-helix protein, CopG family</fullName>
    </submittedName>
</protein>
<dbReference type="InterPro" id="IPR013321">
    <property type="entry name" value="Arc_rbn_hlx_hlx"/>
</dbReference>
<proteinExistence type="predicted"/>
<evidence type="ECO:0000259" key="1">
    <source>
        <dbReference type="Pfam" id="PF01402"/>
    </source>
</evidence>
<gene>
    <name evidence="2" type="ORF">ENQ20_05405</name>
</gene>
<sequence>MDRLSERLEIRLSSATLQRLRQESQGRGISVGELVREAIERFLEEERQSRLEAAMALFRIEAPVADWEIMEQEIEAAHLGARENESSLH</sequence>